<comment type="catalytic activity">
    <reaction evidence="5 6">
        <text>N(1)-(5-phospho-beta-D-ribosyl)glycinamide + (6R)-10-formyltetrahydrofolate = N(2)-formyl-N(1)-(5-phospho-beta-D-ribosyl)glycinamide + (6S)-5,6,7,8-tetrahydrofolate + H(+)</text>
        <dbReference type="Rhea" id="RHEA:15053"/>
        <dbReference type="ChEBI" id="CHEBI:15378"/>
        <dbReference type="ChEBI" id="CHEBI:57453"/>
        <dbReference type="ChEBI" id="CHEBI:143788"/>
        <dbReference type="ChEBI" id="CHEBI:147286"/>
        <dbReference type="ChEBI" id="CHEBI:195366"/>
        <dbReference type="EC" id="2.1.2.2"/>
    </reaction>
</comment>
<evidence type="ECO:0000256" key="1">
    <source>
        <dbReference type="ARBA" id="ARBA00005054"/>
    </source>
</evidence>
<dbReference type="PROSITE" id="PS00373">
    <property type="entry name" value="GART"/>
    <property type="match status" value="1"/>
</dbReference>
<protein>
    <recommendedName>
        <fullName evidence="6">Phosphoribosylglycinamide formyltransferase</fullName>
        <ecNumber evidence="6">2.1.2.2</ecNumber>
    </recommendedName>
    <alternativeName>
        <fullName evidence="6">5'-phosphoribosylglycinamide transformylase</fullName>
    </alternativeName>
    <alternativeName>
        <fullName evidence="6">GAR transformylase</fullName>
        <shortName evidence="6">GART</shortName>
    </alternativeName>
</protein>
<dbReference type="Gene3D" id="3.40.50.170">
    <property type="entry name" value="Formyl transferase, N-terminal domain"/>
    <property type="match status" value="1"/>
</dbReference>
<dbReference type="InterPro" id="IPR004607">
    <property type="entry name" value="GART"/>
</dbReference>
<feature type="domain" description="Formyl transferase N-terminal" evidence="7">
    <location>
        <begin position="4"/>
        <end position="186"/>
    </location>
</feature>
<dbReference type="AlphaFoldDB" id="A0A846MNR7"/>
<dbReference type="EC" id="2.1.2.2" evidence="6"/>
<evidence type="ECO:0000313" key="8">
    <source>
        <dbReference type="EMBL" id="NIK73186.1"/>
    </source>
</evidence>
<dbReference type="RefSeq" id="WP_166918453.1">
    <property type="nucleotide sequence ID" value="NZ_JAASRN010000001.1"/>
</dbReference>
<dbReference type="NCBIfam" id="TIGR00639">
    <property type="entry name" value="PurN"/>
    <property type="match status" value="1"/>
</dbReference>
<feature type="site" description="Raises pKa of active site His" evidence="6">
    <location>
        <position position="149"/>
    </location>
</feature>
<dbReference type="SUPFAM" id="SSF53328">
    <property type="entry name" value="Formyltransferase"/>
    <property type="match status" value="1"/>
</dbReference>
<dbReference type="UniPathway" id="UPA00074">
    <property type="reaction ID" value="UER00126"/>
</dbReference>
<evidence type="ECO:0000256" key="3">
    <source>
        <dbReference type="ARBA" id="ARBA00022755"/>
    </source>
</evidence>
<keyword evidence="3 6" id="KW-0658">Purine biosynthesis</keyword>
<evidence type="ECO:0000259" key="7">
    <source>
        <dbReference type="Pfam" id="PF00551"/>
    </source>
</evidence>
<evidence type="ECO:0000313" key="9">
    <source>
        <dbReference type="Proteomes" id="UP000537126"/>
    </source>
</evidence>
<dbReference type="GO" id="GO:0005829">
    <property type="term" value="C:cytosol"/>
    <property type="evidence" value="ECO:0007669"/>
    <property type="project" value="TreeGrafter"/>
</dbReference>
<gene>
    <name evidence="6" type="primary">purN</name>
    <name evidence="8" type="ORF">FHS56_000672</name>
</gene>
<evidence type="ECO:0000256" key="4">
    <source>
        <dbReference type="ARBA" id="ARBA00038440"/>
    </source>
</evidence>
<dbReference type="PANTHER" id="PTHR43369">
    <property type="entry name" value="PHOSPHORIBOSYLGLYCINAMIDE FORMYLTRANSFERASE"/>
    <property type="match status" value="1"/>
</dbReference>
<dbReference type="CDD" id="cd08645">
    <property type="entry name" value="FMT_core_GART"/>
    <property type="match status" value="1"/>
</dbReference>
<name>A0A846MNR7_9BACT</name>
<comment type="pathway">
    <text evidence="1 6">Purine metabolism; IMP biosynthesis via de novo pathway; N(2)-formyl-N(1)-(5-phospho-D-ribosyl)glycinamide from N(1)-(5-phospho-D-ribosyl)glycinamide (10-formyl THF route): step 1/1.</text>
</comment>
<evidence type="ECO:0000256" key="5">
    <source>
        <dbReference type="ARBA" id="ARBA00047664"/>
    </source>
</evidence>
<feature type="binding site" evidence="6">
    <location>
        <position position="106"/>
    </location>
    <ligand>
        <name>(6R)-10-formyltetrahydrofolate</name>
        <dbReference type="ChEBI" id="CHEBI:195366"/>
    </ligand>
</feature>
<comment type="caution">
    <text evidence="8">The sequence shown here is derived from an EMBL/GenBank/DDBJ whole genome shotgun (WGS) entry which is preliminary data.</text>
</comment>
<dbReference type="EMBL" id="JAASRN010000001">
    <property type="protein sequence ID" value="NIK73186.1"/>
    <property type="molecule type" value="Genomic_DNA"/>
</dbReference>
<feature type="binding site" evidence="6">
    <location>
        <position position="61"/>
    </location>
    <ligand>
        <name>(6R)-10-formyltetrahydrofolate</name>
        <dbReference type="ChEBI" id="CHEBI:195366"/>
    </ligand>
</feature>
<keyword evidence="2 6" id="KW-0808">Transferase</keyword>
<proteinExistence type="inferred from homology"/>
<dbReference type="InterPro" id="IPR002376">
    <property type="entry name" value="Formyl_transf_N"/>
</dbReference>
<comment type="function">
    <text evidence="6">Catalyzes the transfer of a formyl group from 10-formyltetrahydrofolate to 5-phospho-ribosyl-glycinamide (GAR), producing 5-phospho-ribosyl-N-formylglycinamide (FGAR) and tetrahydrofolate.</text>
</comment>
<dbReference type="InterPro" id="IPR036477">
    <property type="entry name" value="Formyl_transf_N_sf"/>
</dbReference>
<accession>A0A846MNR7</accession>
<comment type="caution">
    <text evidence="6">Lacks conserved residue(s) required for the propagation of feature annotation.</text>
</comment>
<dbReference type="PANTHER" id="PTHR43369:SF2">
    <property type="entry name" value="PHOSPHORIBOSYLGLYCINAMIDE FORMYLTRANSFERASE"/>
    <property type="match status" value="1"/>
</dbReference>
<evidence type="ECO:0000256" key="6">
    <source>
        <dbReference type="HAMAP-Rule" id="MF_01930"/>
    </source>
</evidence>
<reference evidence="8 9" key="1">
    <citation type="submission" date="2020-03" db="EMBL/GenBank/DDBJ databases">
        <title>Genomic Encyclopedia of Type Strains, Phase IV (KMG-IV): sequencing the most valuable type-strain genomes for metagenomic binning, comparative biology and taxonomic classification.</title>
        <authorList>
            <person name="Goeker M."/>
        </authorList>
    </citation>
    <scope>NUCLEOTIDE SEQUENCE [LARGE SCALE GENOMIC DNA]</scope>
    <source>
        <strain evidence="8 9">DSM 5718</strain>
    </source>
</reference>
<dbReference type="Proteomes" id="UP000537126">
    <property type="component" value="Unassembled WGS sequence"/>
</dbReference>
<feature type="binding site" evidence="6">
    <location>
        <begin position="13"/>
        <end position="15"/>
    </location>
    <ligand>
        <name>N(1)-(5-phospho-beta-D-ribosyl)glycinamide</name>
        <dbReference type="ChEBI" id="CHEBI:143788"/>
    </ligand>
</feature>
<sequence length="198" mass="22559">MTHRIAVFASGSGSNAEQLIRYFKEQAPDVGEVALIVCNKPDAYVLERAKKWNVPFLLIDRELLYERTEELIAMLKQHDIGFIVLAGFLWLIPPRLIEAYPQRIVNIHPALLPHYGGKGMYGMHVHRAVVANKEKESGITIHYVNEHYDAGQHIFQARLPVKEGTTPEQLAEQIHALEHKYYPKVVEELLRALPFSSA</sequence>
<keyword evidence="9" id="KW-1185">Reference proteome</keyword>
<comment type="similarity">
    <text evidence="4 6">Belongs to the GART family.</text>
</comment>
<evidence type="ECO:0000256" key="2">
    <source>
        <dbReference type="ARBA" id="ARBA00022679"/>
    </source>
</evidence>
<dbReference type="InterPro" id="IPR001555">
    <property type="entry name" value="GART_AS"/>
</dbReference>
<dbReference type="GO" id="GO:0006189">
    <property type="term" value="P:'de novo' IMP biosynthetic process"/>
    <property type="evidence" value="ECO:0007669"/>
    <property type="project" value="UniProtKB-UniRule"/>
</dbReference>
<dbReference type="GO" id="GO:0004644">
    <property type="term" value="F:phosphoribosylglycinamide formyltransferase activity"/>
    <property type="evidence" value="ECO:0007669"/>
    <property type="project" value="UniProtKB-UniRule"/>
</dbReference>
<organism evidence="8 9">
    <name type="scientific">Thermonema lapsum</name>
    <dbReference type="NCBI Taxonomy" id="28195"/>
    <lineage>
        <taxon>Bacteria</taxon>
        <taxon>Pseudomonadati</taxon>
        <taxon>Bacteroidota</taxon>
        <taxon>Cytophagia</taxon>
        <taxon>Cytophagales</taxon>
        <taxon>Thermonemataceae</taxon>
        <taxon>Thermonema</taxon>
    </lineage>
</organism>
<feature type="active site" description="Proton donor" evidence="6">
    <location>
        <position position="108"/>
    </location>
</feature>
<dbReference type="Pfam" id="PF00551">
    <property type="entry name" value="Formyl_trans_N"/>
    <property type="match status" value="1"/>
</dbReference>
<dbReference type="HAMAP" id="MF_01930">
    <property type="entry name" value="PurN"/>
    <property type="match status" value="1"/>
</dbReference>